<dbReference type="Pfam" id="PF17678">
    <property type="entry name" value="Glyco_hydro_92N"/>
    <property type="match status" value="1"/>
</dbReference>
<dbReference type="RefSeq" id="WP_390316081.1">
    <property type="nucleotide sequence ID" value="NZ_JBHSPB010000006.1"/>
</dbReference>
<evidence type="ECO:0000259" key="3">
    <source>
        <dbReference type="Pfam" id="PF07971"/>
    </source>
</evidence>
<dbReference type="GO" id="GO:0016787">
    <property type="term" value="F:hydrolase activity"/>
    <property type="evidence" value="ECO:0007669"/>
    <property type="project" value="UniProtKB-KW"/>
</dbReference>
<dbReference type="InterPro" id="IPR050883">
    <property type="entry name" value="PNGase"/>
</dbReference>
<dbReference type="Gene3D" id="3.30.2080.10">
    <property type="entry name" value="GH92 mannosidase domain"/>
    <property type="match status" value="1"/>
</dbReference>
<proteinExistence type="predicted"/>
<dbReference type="Proteomes" id="UP001596083">
    <property type="component" value="Unassembled WGS sequence"/>
</dbReference>
<dbReference type="PROSITE" id="PS51318">
    <property type="entry name" value="TAT"/>
    <property type="match status" value="1"/>
</dbReference>
<keyword evidence="6" id="KW-1185">Reference proteome</keyword>
<dbReference type="EMBL" id="JBHSPB010000006">
    <property type="protein sequence ID" value="MFC5720890.1"/>
    <property type="molecule type" value="Genomic_DNA"/>
</dbReference>
<feature type="region of interest" description="Disordered" evidence="1">
    <location>
        <begin position="390"/>
        <end position="432"/>
    </location>
</feature>
<evidence type="ECO:0000313" key="5">
    <source>
        <dbReference type="EMBL" id="MFC5720890.1"/>
    </source>
</evidence>
<comment type="caution">
    <text evidence="5">The sequence shown here is derived from an EMBL/GenBank/DDBJ whole genome shotgun (WGS) entry which is preliminary data.</text>
</comment>
<dbReference type="InterPro" id="IPR006311">
    <property type="entry name" value="TAT_signal"/>
</dbReference>
<dbReference type="InterPro" id="IPR014718">
    <property type="entry name" value="GH-type_carb-bd"/>
</dbReference>
<dbReference type="InterPro" id="IPR012939">
    <property type="entry name" value="Glyco_hydro_92"/>
</dbReference>
<dbReference type="Pfam" id="PF07971">
    <property type="entry name" value="Glyco_hydro_92"/>
    <property type="match status" value="1"/>
</dbReference>
<name>A0ABW0YWG2_9ACTN</name>
<accession>A0ABW0YWG2</accession>
<protein>
    <submittedName>
        <fullName evidence="5">Glycoside hydrolase domain-containing protein</fullName>
    </submittedName>
</protein>
<feature type="domain" description="Glycosyl hydrolase family 92 N-terminal" evidence="4">
    <location>
        <begin position="53"/>
        <end position="280"/>
    </location>
</feature>
<evidence type="ECO:0000256" key="2">
    <source>
        <dbReference type="SAM" id="SignalP"/>
    </source>
</evidence>
<feature type="chain" id="PRO_5045653569" evidence="2">
    <location>
        <begin position="40"/>
        <end position="432"/>
    </location>
</feature>
<dbReference type="PANTHER" id="PTHR12143:SF39">
    <property type="entry name" value="SECRETED PROTEIN"/>
    <property type="match status" value="1"/>
</dbReference>
<dbReference type="PANTHER" id="PTHR12143">
    <property type="entry name" value="PEPTIDE N-GLYCANASE PNGASE -RELATED"/>
    <property type="match status" value="1"/>
</dbReference>
<feature type="signal peptide" evidence="2">
    <location>
        <begin position="1"/>
        <end position="39"/>
    </location>
</feature>
<sequence length="432" mass="44930">MPGPRHRGPRRRFRGRAAFVAALGLAVLPVRPLPAQAFAAEALPALVADPAALVDPLIGTSGGINTFPGPDMPFGMLQWGPDTVPDRPDGGGYAYGADRLSGFSLTHLSGPGCPAAGDVPVLPVTGPLSGQLTDASTGFRHADEHTGVGSYAVTDASGVTTELTSATRAGLGRFTFPGADASRLLFKLKGGATRIDGARARLVGDRELVGSVDSGHFCGAGNRYTLHFDFRFDRPVTGSGSRQGRVVDPGATSADGPADGMYLDFDTSGSRTVTAAVGVSYTDDAGAAANLEREIGSRGFADLRRANRDAWNSLPGFCPEAPGTDTLVLGSPASPPRTEIALAGGRTLRILAPQAAPDAPYVRALRVNGRSWQAPWLSFAALRDGATLDHTLGTTPDTRWGSAPPPRRPRTPGRPKVDTETAKRPRTEVLAA</sequence>
<reference evidence="6" key="1">
    <citation type="journal article" date="2019" name="Int. J. Syst. Evol. Microbiol.">
        <title>The Global Catalogue of Microorganisms (GCM) 10K type strain sequencing project: providing services to taxonomists for standard genome sequencing and annotation.</title>
        <authorList>
            <consortium name="The Broad Institute Genomics Platform"/>
            <consortium name="The Broad Institute Genome Sequencing Center for Infectious Disease"/>
            <person name="Wu L."/>
            <person name="Ma J."/>
        </authorList>
    </citation>
    <scope>NUCLEOTIDE SEQUENCE [LARGE SCALE GENOMIC DNA]</scope>
    <source>
        <strain evidence="6">CGMCC 4.7304</strain>
    </source>
</reference>
<keyword evidence="2" id="KW-0732">Signal</keyword>
<keyword evidence="5" id="KW-0378">Hydrolase</keyword>
<evidence type="ECO:0000313" key="6">
    <source>
        <dbReference type="Proteomes" id="UP001596083"/>
    </source>
</evidence>
<evidence type="ECO:0000259" key="4">
    <source>
        <dbReference type="Pfam" id="PF17678"/>
    </source>
</evidence>
<dbReference type="InterPro" id="IPR041371">
    <property type="entry name" value="GH92_N"/>
</dbReference>
<evidence type="ECO:0000256" key="1">
    <source>
        <dbReference type="SAM" id="MobiDB-lite"/>
    </source>
</evidence>
<feature type="domain" description="Glycosyl hydrolase family 92" evidence="3">
    <location>
        <begin position="316"/>
        <end position="393"/>
    </location>
</feature>
<dbReference type="Gene3D" id="2.70.98.10">
    <property type="match status" value="1"/>
</dbReference>
<feature type="compositionally biased region" description="Basic and acidic residues" evidence="1">
    <location>
        <begin position="415"/>
        <end position="432"/>
    </location>
</feature>
<organism evidence="5 6">
    <name type="scientific">Streptomyces gamaensis</name>
    <dbReference type="NCBI Taxonomy" id="1763542"/>
    <lineage>
        <taxon>Bacteria</taxon>
        <taxon>Bacillati</taxon>
        <taxon>Actinomycetota</taxon>
        <taxon>Actinomycetes</taxon>
        <taxon>Kitasatosporales</taxon>
        <taxon>Streptomycetaceae</taxon>
        <taxon>Streptomyces</taxon>
    </lineage>
</organism>
<gene>
    <name evidence="5" type="ORF">ACFP1Z_12005</name>
</gene>